<dbReference type="InterPro" id="IPR036890">
    <property type="entry name" value="HATPase_C_sf"/>
</dbReference>
<dbReference type="Pfam" id="PF00512">
    <property type="entry name" value="HisKA"/>
    <property type="match status" value="1"/>
</dbReference>
<dbReference type="SMART" id="SM00387">
    <property type="entry name" value="HATPase_c"/>
    <property type="match status" value="1"/>
</dbReference>
<dbReference type="PROSITE" id="PS50112">
    <property type="entry name" value="PAS"/>
    <property type="match status" value="2"/>
</dbReference>
<dbReference type="InterPro" id="IPR035965">
    <property type="entry name" value="PAS-like_dom_sf"/>
</dbReference>
<dbReference type="FunFam" id="3.30.565.10:FF:000006">
    <property type="entry name" value="Sensor histidine kinase WalK"/>
    <property type="match status" value="1"/>
</dbReference>
<dbReference type="SMART" id="SM00091">
    <property type="entry name" value="PAS"/>
    <property type="match status" value="3"/>
</dbReference>
<dbReference type="InterPro" id="IPR003661">
    <property type="entry name" value="HisK_dim/P_dom"/>
</dbReference>
<dbReference type="EC" id="2.7.13.3" evidence="3"/>
<organism evidence="12 13">
    <name type="scientific">Hydrogenophaga pseudoflava</name>
    <name type="common">Pseudomonas carboxydoflava</name>
    <dbReference type="NCBI Taxonomy" id="47421"/>
    <lineage>
        <taxon>Bacteria</taxon>
        <taxon>Pseudomonadati</taxon>
        <taxon>Pseudomonadota</taxon>
        <taxon>Betaproteobacteria</taxon>
        <taxon>Burkholderiales</taxon>
        <taxon>Comamonadaceae</taxon>
        <taxon>Hydrogenophaga</taxon>
    </lineage>
</organism>
<dbReference type="InterPro" id="IPR013656">
    <property type="entry name" value="PAS_4"/>
</dbReference>
<dbReference type="SMART" id="SM00388">
    <property type="entry name" value="HisKA"/>
    <property type="match status" value="1"/>
</dbReference>
<evidence type="ECO:0000313" key="12">
    <source>
        <dbReference type="EMBL" id="QBM28123.1"/>
    </source>
</evidence>
<dbReference type="Pfam" id="PF13188">
    <property type="entry name" value="PAS_8"/>
    <property type="match status" value="1"/>
</dbReference>
<evidence type="ECO:0000259" key="9">
    <source>
        <dbReference type="PROSITE" id="PS50109"/>
    </source>
</evidence>
<dbReference type="Proteomes" id="UP000293912">
    <property type="component" value="Chromosome"/>
</dbReference>
<dbReference type="SMART" id="SM00086">
    <property type="entry name" value="PAC"/>
    <property type="match status" value="2"/>
</dbReference>
<feature type="transmembrane region" description="Helical" evidence="8">
    <location>
        <begin position="51"/>
        <end position="69"/>
    </location>
</feature>
<dbReference type="InterPro" id="IPR005467">
    <property type="entry name" value="His_kinase_dom"/>
</dbReference>
<proteinExistence type="predicted"/>
<evidence type="ECO:0000259" key="11">
    <source>
        <dbReference type="PROSITE" id="PS50113"/>
    </source>
</evidence>
<dbReference type="InterPro" id="IPR004358">
    <property type="entry name" value="Sig_transdc_His_kin-like_C"/>
</dbReference>
<dbReference type="PANTHER" id="PTHR42878:SF15">
    <property type="entry name" value="BACTERIOPHYTOCHROME"/>
    <property type="match status" value="1"/>
</dbReference>
<sequence>MNTSNKRINLAHGALRVALVYAAFAGLWILLSDRAMGLLWHDPEALVQASMLKGWFFVVVTTLLLYVLVRRLVGRLNASHRREQAQAEEKTRALELLTAIAQSSSDAIFAKDEQGRYLLVNDAAARYVGRPASALLGQDDGAAFPAEQATLIRGIDRRVLASGRVETNEEHLDTAQGRRVFLATKGPLRDAQGHIRGTFGISRDITERTQAKQRLIESEARYRSLFENMNTGFVLFELVQDGQGRPVDLVILAANRHLADVTGLDLVKVMGQRLTQVLPGIEDDEADWIGTYGRVALTGESRQFEQGSERLGTFFSVSAFRAGEGLCAVTFLDISGRRATEMALHDSEERLRLALAAASQGLYDLNLETGETTVSPEYAVMLGHDPADFRETLASWRERLHPEDQARIPRLLEDYLAGRQAAFRVEFRLRTRDGRWKWILSLGQIEQRSADGRPLRMLGTHTDIDALKSAEATLREMNATLEFRVSERTAELSAANRELETFAYAVSHDLRAPLRALSGYSQALQEDFGDTLPDQARVYLDRIHQSAARMGQLIEGILALSRSSRGDLRLDRVDVSALARQRLAQLAEESSRQVRTYVEEGLEVTGDERMLASVMTNLLDNAWKYTGATPDPEIRVHAGSVTGLHGICVSDNGAGFDMAHADRLFQPFQRLHREDQFPGIGIGLATVQRIVHRHGGELAAVAAPGEGATFCIALPPVPAAQA</sequence>
<dbReference type="GO" id="GO:0000155">
    <property type="term" value="F:phosphorelay sensor kinase activity"/>
    <property type="evidence" value="ECO:0007669"/>
    <property type="project" value="InterPro"/>
</dbReference>
<dbReference type="InterPro" id="IPR013655">
    <property type="entry name" value="PAS_fold_3"/>
</dbReference>
<dbReference type="InterPro" id="IPR000014">
    <property type="entry name" value="PAS"/>
</dbReference>
<dbReference type="PROSITE" id="PS50109">
    <property type="entry name" value="HIS_KIN"/>
    <property type="match status" value="1"/>
</dbReference>
<dbReference type="InterPro" id="IPR050351">
    <property type="entry name" value="BphY/WalK/GraS-like"/>
</dbReference>
<dbReference type="InterPro" id="IPR036097">
    <property type="entry name" value="HisK_dim/P_sf"/>
</dbReference>
<evidence type="ECO:0000256" key="1">
    <source>
        <dbReference type="ARBA" id="ARBA00000085"/>
    </source>
</evidence>
<evidence type="ECO:0000256" key="2">
    <source>
        <dbReference type="ARBA" id="ARBA00004429"/>
    </source>
</evidence>
<dbReference type="SUPFAM" id="SSF55874">
    <property type="entry name" value="ATPase domain of HSP90 chaperone/DNA topoisomerase II/histidine kinase"/>
    <property type="match status" value="1"/>
</dbReference>
<keyword evidence="8" id="KW-0812">Transmembrane</keyword>
<dbReference type="RefSeq" id="WP_165961681.1">
    <property type="nucleotide sequence ID" value="NZ_CP037867.1"/>
</dbReference>
<evidence type="ECO:0000256" key="3">
    <source>
        <dbReference type="ARBA" id="ARBA00012438"/>
    </source>
</evidence>
<dbReference type="AlphaFoldDB" id="A0A4V1ABI9"/>
<dbReference type="Pfam" id="PF02518">
    <property type="entry name" value="HATPase_c"/>
    <property type="match status" value="1"/>
</dbReference>
<protein>
    <recommendedName>
        <fullName evidence="3">histidine kinase</fullName>
        <ecNumber evidence="3">2.7.13.3</ecNumber>
    </recommendedName>
</protein>
<dbReference type="FunFam" id="1.10.287.130:FF:000070">
    <property type="entry name" value="Histidine kinase sensor protein"/>
    <property type="match status" value="1"/>
</dbReference>
<feature type="domain" description="PAC" evidence="11">
    <location>
        <begin position="423"/>
        <end position="476"/>
    </location>
</feature>
<keyword evidence="7 8" id="KW-0472">Membrane</keyword>
<dbReference type="Gene3D" id="1.10.287.130">
    <property type="match status" value="1"/>
</dbReference>
<dbReference type="CDD" id="cd00082">
    <property type="entry name" value="HisKA"/>
    <property type="match status" value="1"/>
</dbReference>
<evidence type="ECO:0000313" key="13">
    <source>
        <dbReference type="Proteomes" id="UP000293912"/>
    </source>
</evidence>
<dbReference type="Pfam" id="PF08448">
    <property type="entry name" value="PAS_4"/>
    <property type="match status" value="1"/>
</dbReference>
<evidence type="ECO:0000256" key="4">
    <source>
        <dbReference type="ARBA" id="ARBA00022553"/>
    </source>
</evidence>
<keyword evidence="4" id="KW-0597">Phosphoprotein</keyword>
<dbReference type="EMBL" id="CP037867">
    <property type="protein sequence ID" value="QBM28123.1"/>
    <property type="molecule type" value="Genomic_DNA"/>
</dbReference>
<dbReference type="InterPro" id="IPR000700">
    <property type="entry name" value="PAS-assoc_C"/>
</dbReference>
<evidence type="ECO:0000256" key="6">
    <source>
        <dbReference type="ARBA" id="ARBA00022777"/>
    </source>
</evidence>
<dbReference type="CDD" id="cd00130">
    <property type="entry name" value="PAS"/>
    <property type="match status" value="2"/>
</dbReference>
<reference evidence="12 13" key="1">
    <citation type="submission" date="2019-03" db="EMBL/GenBank/DDBJ databases">
        <authorList>
            <person name="Sebastian G."/>
            <person name="Baumann P."/>
            <person name="Ruckert C."/>
            <person name="Kalinowski J."/>
            <person name="Nebel B."/>
            <person name="Takors R."/>
            <person name="Blombach B."/>
        </authorList>
    </citation>
    <scope>NUCLEOTIDE SEQUENCE [LARGE SCALE GENOMIC DNA]</scope>
    <source>
        <strain evidence="12 13">DSM 1084</strain>
    </source>
</reference>
<dbReference type="GO" id="GO:0005886">
    <property type="term" value="C:plasma membrane"/>
    <property type="evidence" value="ECO:0007669"/>
    <property type="project" value="UniProtKB-SubCell"/>
</dbReference>
<keyword evidence="5 12" id="KW-0808">Transferase</keyword>
<keyword evidence="6" id="KW-0418">Kinase</keyword>
<dbReference type="GO" id="GO:0000156">
    <property type="term" value="F:phosphorelay response regulator activity"/>
    <property type="evidence" value="ECO:0007669"/>
    <property type="project" value="TreeGrafter"/>
</dbReference>
<dbReference type="Gene3D" id="3.30.450.20">
    <property type="entry name" value="PAS domain"/>
    <property type="match status" value="3"/>
</dbReference>
<keyword evidence="8" id="KW-1133">Transmembrane helix</keyword>
<feature type="transmembrane region" description="Helical" evidence="8">
    <location>
        <begin position="12"/>
        <end position="31"/>
    </location>
</feature>
<dbReference type="Gene3D" id="3.30.565.10">
    <property type="entry name" value="Histidine kinase-like ATPase, C-terminal domain"/>
    <property type="match status" value="1"/>
</dbReference>
<dbReference type="SUPFAM" id="SSF47384">
    <property type="entry name" value="Homodimeric domain of signal transducing histidine kinase"/>
    <property type="match status" value="1"/>
</dbReference>
<name>A0A4V1ABI9_HYDPS</name>
<keyword evidence="13" id="KW-1185">Reference proteome</keyword>
<gene>
    <name evidence="12" type="primary">cph8</name>
    <name evidence="12" type="ORF">HPF_10535</name>
</gene>
<feature type="domain" description="PAC" evidence="11">
    <location>
        <begin position="166"/>
        <end position="217"/>
    </location>
</feature>
<dbReference type="PROSITE" id="PS50113">
    <property type="entry name" value="PAC"/>
    <property type="match status" value="2"/>
</dbReference>
<dbReference type="GO" id="GO:0030295">
    <property type="term" value="F:protein kinase activator activity"/>
    <property type="evidence" value="ECO:0007669"/>
    <property type="project" value="TreeGrafter"/>
</dbReference>
<evidence type="ECO:0000256" key="7">
    <source>
        <dbReference type="ARBA" id="ARBA00023136"/>
    </source>
</evidence>
<dbReference type="PRINTS" id="PR00344">
    <property type="entry name" value="BCTRLSENSOR"/>
</dbReference>
<dbReference type="Pfam" id="PF08447">
    <property type="entry name" value="PAS_3"/>
    <property type="match status" value="1"/>
</dbReference>
<dbReference type="PANTHER" id="PTHR42878">
    <property type="entry name" value="TWO-COMPONENT HISTIDINE KINASE"/>
    <property type="match status" value="1"/>
</dbReference>
<comment type="subcellular location">
    <subcellularLocation>
        <location evidence="2">Cell inner membrane</location>
        <topology evidence="2">Multi-pass membrane protein</topology>
    </subcellularLocation>
</comment>
<evidence type="ECO:0000256" key="8">
    <source>
        <dbReference type="SAM" id="Phobius"/>
    </source>
</evidence>
<feature type="domain" description="PAS" evidence="10">
    <location>
        <begin position="93"/>
        <end position="138"/>
    </location>
</feature>
<evidence type="ECO:0000259" key="10">
    <source>
        <dbReference type="PROSITE" id="PS50112"/>
    </source>
</evidence>
<evidence type="ECO:0000256" key="5">
    <source>
        <dbReference type="ARBA" id="ARBA00022679"/>
    </source>
</evidence>
<comment type="catalytic activity">
    <reaction evidence="1">
        <text>ATP + protein L-histidine = ADP + protein N-phospho-L-histidine.</text>
        <dbReference type="EC" id="2.7.13.3"/>
    </reaction>
</comment>
<dbReference type="InterPro" id="IPR001610">
    <property type="entry name" value="PAC"/>
</dbReference>
<feature type="domain" description="Histidine kinase" evidence="9">
    <location>
        <begin position="505"/>
        <end position="718"/>
    </location>
</feature>
<accession>A0A4V1ABI9</accession>
<dbReference type="KEGG" id="hpse:HPF_10535"/>
<dbReference type="InterPro" id="IPR003594">
    <property type="entry name" value="HATPase_dom"/>
</dbReference>
<dbReference type="NCBIfam" id="TIGR00229">
    <property type="entry name" value="sensory_box"/>
    <property type="match status" value="2"/>
</dbReference>
<feature type="domain" description="PAS" evidence="10">
    <location>
        <begin position="347"/>
        <end position="419"/>
    </location>
</feature>
<dbReference type="GO" id="GO:0007234">
    <property type="term" value="P:osmosensory signaling via phosphorelay pathway"/>
    <property type="evidence" value="ECO:0007669"/>
    <property type="project" value="TreeGrafter"/>
</dbReference>
<dbReference type="SUPFAM" id="SSF55785">
    <property type="entry name" value="PYP-like sensor domain (PAS domain)"/>
    <property type="match status" value="3"/>
</dbReference>